<keyword evidence="7" id="KW-0460">Magnesium</keyword>
<dbReference type="PANTHER" id="PTHR11076:SF33">
    <property type="entry name" value="DNA POLYMERASE KAPPA"/>
    <property type="match status" value="1"/>
</dbReference>
<reference evidence="9 10" key="1">
    <citation type="submission" date="2022-07" db="EMBL/GenBank/DDBJ databases">
        <authorList>
            <person name="Li W.-J."/>
            <person name="Deng Q.-Q."/>
        </authorList>
    </citation>
    <scope>NUCLEOTIDE SEQUENCE [LARGE SCALE GENOMIC DNA]</scope>
    <source>
        <strain evidence="9 10">SYSU M60028</strain>
    </source>
</reference>
<keyword evidence="4 7" id="KW-0239">DNA-directed DNA polymerase</keyword>
<feature type="active site" evidence="7">
    <location>
        <position position="151"/>
    </location>
</feature>
<evidence type="ECO:0000256" key="3">
    <source>
        <dbReference type="ARBA" id="ARBA00022457"/>
    </source>
</evidence>
<evidence type="ECO:0000259" key="8">
    <source>
        <dbReference type="PROSITE" id="PS50173"/>
    </source>
</evidence>
<dbReference type="InterPro" id="IPR050116">
    <property type="entry name" value="DNA_polymerase-Y"/>
</dbReference>
<evidence type="ECO:0000313" key="9">
    <source>
        <dbReference type="EMBL" id="MCP8939873.1"/>
    </source>
</evidence>
<dbReference type="InterPro" id="IPR022880">
    <property type="entry name" value="DNApol_IV"/>
</dbReference>
<dbReference type="InterPro" id="IPR043502">
    <property type="entry name" value="DNA/RNA_pol_sf"/>
</dbReference>
<dbReference type="InterPro" id="IPR017961">
    <property type="entry name" value="DNA_pol_Y-fam_little_finger"/>
</dbReference>
<dbReference type="Gene3D" id="1.10.150.20">
    <property type="entry name" value="5' to 3' exonuclease, C-terminal subdomain"/>
    <property type="match status" value="1"/>
</dbReference>
<feature type="site" description="Substrate discrimination" evidence="7">
    <location>
        <position position="62"/>
    </location>
</feature>
<evidence type="ECO:0000256" key="1">
    <source>
        <dbReference type="ARBA" id="ARBA00010945"/>
    </source>
</evidence>
<dbReference type="PROSITE" id="PS50173">
    <property type="entry name" value="UMUC"/>
    <property type="match status" value="1"/>
</dbReference>
<keyword evidence="7 9" id="KW-0548">Nucleotidyltransferase</keyword>
<protein>
    <recommendedName>
        <fullName evidence="7">DNA polymerase IV</fullName>
        <shortName evidence="7">Pol IV</shortName>
        <ecNumber evidence="7">2.7.7.7</ecNumber>
    </recommendedName>
</protein>
<comment type="cofactor">
    <cofactor evidence="7">
        <name>Mg(2+)</name>
        <dbReference type="ChEBI" id="CHEBI:18420"/>
    </cofactor>
    <text evidence="7">Binds 2 magnesium ions per subunit.</text>
</comment>
<feature type="domain" description="UmuC" evidence="8">
    <location>
        <begin position="53"/>
        <end position="233"/>
    </location>
</feature>
<evidence type="ECO:0000256" key="7">
    <source>
        <dbReference type="HAMAP-Rule" id="MF_01113"/>
    </source>
</evidence>
<dbReference type="RefSeq" id="WP_254743916.1">
    <property type="nucleotide sequence ID" value="NZ_JANCLU010000015.1"/>
</dbReference>
<organism evidence="9 10">
    <name type="scientific">Alsobacter ponti</name>
    <dbReference type="NCBI Taxonomy" id="2962936"/>
    <lineage>
        <taxon>Bacteria</taxon>
        <taxon>Pseudomonadati</taxon>
        <taxon>Pseudomonadota</taxon>
        <taxon>Alphaproteobacteria</taxon>
        <taxon>Hyphomicrobiales</taxon>
        <taxon>Alsobacteraceae</taxon>
        <taxon>Alsobacter</taxon>
    </lineage>
</organism>
<comment type="subunit">
    <text evidence="2 7">Monomer.</text>
</comment>
<sequence length="437" mass="47965">MSQPGPPAEASPERPVPVCRDCLARGPARPGRRCSACGSPRLLDHPELDALAIAHVDCDAFFASIEKRDDPSLADKPVIVGGGKRGVVSTACYIARTYGVRSAMPMFKALEACPDAVVIKPDIDKYAAEGRRIRQMMLDMTPLVEPVSIDEAFLDLSGTQRLHGASPAVTLLRFARRVEEETGLGVSVGLSCNKFLAKIASDLDKPRGFAIIGRAEAESFLAGKPVDIFPGVGRVTQERLARDGVRLVADLQRFGERELARRYGEEGLRLARLARGEDRRPVRPERETKSISAETTFDEDIGDLERLLPTLLRLSEKVARRLRRAGFAARGVTLKLKTHDFKTRTRARMMPPTQLAARLYEAGRELLARECDGTRFRLIGIGASEIVPGDDADRGDLVDTKAARQATRERAVDALRDKFGGEAVMNGLVFSARRRKD</sequence>
<comment type="catalytic activity">
    <reaction evidence="6 7">
        <text>DNA(n) + a 2'-deoxyribonucleoside 5'-triphosphate = DNA(n+1) + diphosphate</text>
        <dbReference type="Rhea" id="RHEA:22508"/>
        <dbReference type="Rhea" id="RHEA-COMP:17339"/>
        <dbReference type="Rhea" id="RHEA-COMP:17340"/>
        <dbReference type="ChEBI" id="CHEBI:33019"/>
        <dbReference type="ChEBI" id="CHEBI:61560"/>
        <dbReference type="ChEBI" id="CHEBI:173112"/>
        <dbReference type="EC" id="2.7.7.7"/>
    </reaction>
</comment>
<dbReference type="PANTHER" id="PTHR11076">
    <property type="entry name" value="DNA REPAIR POLYMERASE UMUC / TRANSFERASE FAMILY MEMBER"/>
    <property type="match status" value="1"/>
</dbReference>
<dbReference type="EC" id="2.7.7.7" evidence="7"/>
<comment type="subcellular location">
    <subcellularLocation>
        <location evidence="7">Cytoplasm</location>
    </subcellularLocation>
</comment>
<comment type="similarity">
    <text evidence="1 7">Belongs to the DNA polymerase type-Y family.</text>
</comment>
<dbReference type="Gene3D" id="3.30.1490.100">
    <property type="entry name" value="DNA polymerase, Y-family, little finger domain"/>
    <property type="match status" value="1"/>
</dbReference>
<keyword evidence="10" id="KW-1185">Reference proteome</keyword>
<dbReference type="Proteomes" id="UP001205890">
    <property type="component" value="Unassembled WGS sequence"/>
</dbReference>
<evidence type="ECO:0000313" key="10">
    <source>
        <dbReference type="Proteomes" id="UP001205890"/>
    </source>
</evidence>
<dbReference type="InterPro" id="IPR036775">
    <property type="entry name" value="DNA_pol_Y-fam_lit_finger_sf"/>
</dbReference>
<dbReference type="Gene3D" id="3.30.70.270">
    <property type="match status" value="1"/>
</dbReference>
<evidence type="ECO:0000256" key="2">
    <source>
        <dbReference type="ARBA" id="ARBA00011245"/>
    </source>
</evidence>
<accession>A0ABT1LI20</accession>
<keyword evidence="7" id="KW-0238">DNA-binding</keyword>
<keyword evidence="7 9" id="KW-0808">Transferase</keyword>
<feature type="binding site" evidence="7">
    <location>
        <position position="57"/>
    </location>
    <ligand>
        <name>Mg(2+)</name>
        <dbReference type="ChEBI" id="CHEBI:18420"/>
    </ligand>
</feature>
<name>A0ABT1LI20_9HYPH</name>
<dbReference type="Pfam" id="PF11799">
    <property type="entry name" value="IMS_C"/>
    <property type="match status" value="1"/>
</dbReference>
<comment type="caution">
    <text evidence="9">The sequence shown here is derived from an EMBL/GenBank/DDBJ whole genome shotgun (WGS) entry which is preliminary data.</text>
</comment>
<gene>
    <name evidence="7" type="primary">dinB</name>
    <name evidence="9" type="ORF">NK718_15195</name>
</gene>
<dbReference type="NCBIfam" id="NF002677">
    <property type="entry name" value="PRK02406.1"/>
    <property type="match status" value="1"/>
</dbReference>
<keyword evidence="7" id="KW-0234">DNA repair</keyword>
<evidence type="ECO:0000256" key="6">
    <source>
        <dbReference type="ARBA" id="ARBA00049244"/>
    </source>
</evidence>
<dbReference type="Gene3D" id="3.40.1170.60">
    <property type="match status" value="1"/>
</dbReference>
<keyword evidence="3 7" id="KW-0515">Mutator protein</keyword>
<dbReference type="HAMAP" id="MF_01113">
    <property type="entry name" value="DNApol_IV"/>
    <property type="match status" value="1"/>
</dbReference>
<dbReference type="InterPro" id="IPR043128">
    <property type="entry name" value="Rev_trsase/Diguanyl_cyclase"/>
</dbReference>
<dbReference type="SUPFAM" id="SSF56672">
    <property type="entry name" value="DNA/RNA polymerases"/>
    <property type="match status" value="1"/>
</dbReference>
<dbReference type="InterPro" id="IPR001126">
    <property type="entry name" value="UmuC"/>
</dbReference>
<dbReference type="NCBIfam" id="NF002751">
    <property type="entry name" value="PRK02794.1"/>
    <property type="match status" value="1"/>
</dbReference>
<dbReference type="GO" id="GO:0003887">
    <property type="term" value="F:DNA-directed DNA polymerase activity"/>
    <property type="evidence" value="ECO:0007669"/>
    <property type="project" value="UniProtKB-EC"/>
</dbReference>
<dbReference type="CDD" id="cd03586">
    <property type="entry name" value="PolY_Pol_IV_kappa"/>
    <property type="match status" value="1"/>
</dbReference>
<comment type="function">
    <text evidence="5 7">Poorly processive, error-prone DNA polymerase involved in untargeted mutagenesis. Copies undamaged DNA at stalled replication forks, which arise in vivo from mismatched or misaligned primer ends. These misaligned primers can be extended by PolIV. Exhibits no 3'-5' exonuclease (proofreading) activity. May be involved in translesional synthesis, in conjunction with the beta clamp from PolIII.</text>
</comment>
<evidence type="ECO:0000256" key="4">
    <source>
        <dbReference type="ARBA" id="ARBA00022932"/>
    </source>
</evidence>
<evidence type="ECO:0000256" key="5">
    <source>
        <dbReference type="ARBA" id="ARBA00025589"/>
    </source>
</evidence>
<keyword evidence="7" id="KW-0479">Metal-binding</keyword>
<keyword evidence="7" id="KW-0963">Cytoplasm</keyword>
<dbReference type="EMBL" id="JANCLU010000015">
    <property type="protein sequence ID" value="MCP8939873.1"/>
    <property type="molecule type" value="Genomic_DNA"/>
</dbReference>
<dbReference type="Pfam" id="PF00817">
    <property type="entry name" value="IMS"/>
    <property type="match status" value="1"/>
</dbReference>
<proteinExistence type="inferred from homology"/>
<dbReference type="SUPFAM" id="SSF100879">
    <property type="entry name" value="Lesion bypass DNA polymerase (Y-family), little finger domain"/>
    <property type="match status" value="1"/>
</dbReference>
<keyword evidence="7" id="KW-0227">DNA damage</keyword>
<feature type="binding site" evidence="7">
    <location>
        <position position="150"/>
    </location>
    <ligand>
        <name>Mg(2+)</name>
        <dbReference type="ChEBI" id="CHEBI:18420"/>
    </ligand>
</feature>
<keyword evidence="7" id="KW-0235">DNA replication</keyword>